<reference evidence="1 2" key="1">
    <citation type="submission" date="2018-04" db="EMBL/GenBank/DDBJ databases">
        <title>Altererythrobacter sp. HME9302 genome sequencing and assembly.</title>
        <authorList>
            <person name="Kang H."/>
            <person name="Kim H."/>
            <person name="Joh K."/>
        </authorList>
    </citation>
    <scope>NUCLEOTIDE SEQUENCE [LARGE SCALE GENOMIC DNA]</scope>
    <source>
        <strain evidence="1 2">HME9302</strain>
    </source>
</reference>
<dbReference type="InterPro" id="IPR009874">
    <property type="entry name" value="DUF1428"/>
</dbReference>
<comment type="caution">
    <text evidence="1">The sequence shown here is derived from an EMBL/GenBank/DDBJ whole genome shotgun (WGS) entry which is preliminary data.</text>
</comment>
<dbReference type="AlphaFoldDB" id="A0A369Q6F0"/>
<dbReference type="Gene3D" id="3.30.70.100">
    <property type="match status" value="1"/>
</dbReference>
<dbReference type="OrthoDB" id="9792392at2"/>
<dbReference type="Proteomes" id="UP000253727">
    <property type="component" value="Unassembled WGS sequence"/>
</dbReference>
<evidence type="ECO:0000313" key="1">
    <source>
        <dbReference type="EMBL" id="RDC60451.1"/>
    </source>
</evidence>
<accession>A0A369Q6F0</accession>
<gene>
    <name evidence="1" type="ORF">HME9302_01658</name>
</gene>
<proteinExistence type="predicted"/>
<dbReference type="Pfam" id="PF07237">
    <property type="entry name" value="DUF1428"/>
    <property type="match status" value="1"/>
</dbReference>
<sequence>MPYIEGFLAPVPTDNKDRYLDFTRRAAPLFKDIGVARMVECWGDDLMKGEHTDFYRAVDAKEGETVVFSWMEYPDKKTRDAAYEKMQNDPRFESLGEMPMDGKRMIFSGFQPIFDSAETLV</sequence>
<protein>
    <submittedName>
        <fullName evidence="1">Alkaline phosphatase</fullName>
        <ecNumber evidence="1">3.1.3.1</ecNumber>
    </submittedName>
</protein>
<dbReference type="PIRSF" id="PIRSF007028">
    <property type="entry name" value="UCP007028"/>
    <property type="match status" value="1"/>
</dbReference>
<dbReference type="RefSeq" id="WP_115367593.1">
    <property type="nucleotide sequence ID" value="NZ_QBKA01000002.1"/>
</dbReference>
<keyword evidence="1" id="KW-0378">Hydrolase</keyword>
<name>A0A369Q6F0_9SPHN</name>
<dbReference type="GO" id="GO:0004035">
    <property type="term" value="F:alkaline phosphatase activity"/>
    <property type="evidence" value="ECO:0007669"/>
    <property type="project" value="UniProtKB-EC"/>
</dbReference>
<dbReference type="InterPro" id="IPR011008">
    <property type="entry name" value="Dimeric_a/b-barrel"/>
</dbReference>
<evidence type="ECO:0000313" key="2">
    <source>
        <dbReference type="Proteomes" id="UP000253727"/>
    </source>
</evidence>
<dbReference type="SUPFAM" id="SSF54909">
    <property type="entry name" value="Dimeric alpha+beta barrel"/>
    <property type="match status" value="1"/>
</dbReference>
<dbReference type="EC" id="3.1.3.1" evidence="1"/>
<keyword evidence="2" id="KW-1185">Reference proteome</keyword>
<dbReference type="EMBL" id="QBKA01000002">
    <property type="protein sequence ID" value="RDC60451.1"/>
    <property type="molecule type" value="Genomic_DNA"/>
</dbReference>
<organism evidence="1 2">
    <name type="scientific">Alteripontixanthobacter maritimus</name>
    <dbReference type="NCBI Taxonomy" id="2161824"/>
    <lineage>
        <taxon>Bacteria</taxon>
        <taxon>Pseudomonadati</taxon>
        <taxon>Pseudomonadota</taxon>
        <taxon>Alphaproteobacteria</taxon>
        <taxon>Sphingomonadales</taxon>
        <taxon>Erythrobacteraceae</taxon>
        <taxon>Alteripontixanthobacter</taxon>
    </lineage>
</organism>